<gene>
    <name evidence="1" type="ORF">PK35_13770</name>
</gene>
<name>A0A0D7VY99_9FLAO</name>
<dbReference type="EMBL" id="JTDV01000013">
    <property type="protein sequence ID" value="KJD31811.1"/>
    <property type="molecule type" value="Genomic_DNA"/>
</dbReference>
<reference evidence="1 2" key="1">
    <citation type="journal article" date="2015" name="Antonie Van Leeuwenhoek">
        <title>Tamlana nanhaiensis sp. nov., isolated from surface seawater collected from the South China Sea.</title>
        <authorList>
            <person name="Liu X."/>
            <person name="Lai Q."/>
            <person name="Du Y."/>
            <person name="Li G."/>
            <person name="Sun F."/>
            <person name="Shao Z."/>
        </authorList>
    </citation>
    <scope>NUCLEOTIDE SEQUENCE [LARGE SCALE GENOMIC DNA]</scope>
    <source>
        <strain evidence="1 2">FHC16</strain>
    </source>
</reference>
<dbReference type="SUPFAM" id="SSF56935">
    <property type="entry name" value="Porins"/>
    <property type="match status" value="1"/>
</dbReference>
<dbReference type="Proteomes" id="UP000032361">
    <property type="component" value="Unassembled WGS sequence"/>
</dbReference>
<dbReference type="STRING" id="1382798.PK35_13770"/>
<dbReference type="InterPro" id="IPR025535">
    <property type="entry name" value="DUF4421"/>
</dbReference>
<dbReference type="Pfam" id="PF14391">
    <property type="entry name" value="DUF4421"/>
    <property type="match status" value="1"/>
</dbReference>
<keyword evidence="2" id="KW-1185">Reference proteome</keyword>
<accession>A0A0D7VY99</accession>
<organism evidence="1 2">
    <name type="scientific">Neotamlana nanhaiensis</name>
    <dbReference type="NCBI Taxonomy" id="1382798"/>
    <lineage>
        <taxon>Bacteria</taxon>
        <taxon>Pseudomonadati</taxon>
        <taxon>Bacteroidota</taxon>
        <taxon>Flavobacteriia</taxon>
        <taxon>Flavobacteriales</taxon>
        <taxon>Flavobacteriaceae</taxon>
        <taxon>Neotamlana</taxon>
    </lineage>
</organism>
<dbReference type="PATRIC" id="fig|1382798.3.peg.1315"/>
<proteinExistence type="predicted"/>
<evidence type="ECO:0000313" key="2">
    <source>
        <dbReference type="Proteomes" id="UP000032361"/>
    </source>
</evidence>
<comment type="caution">
    <text evidence="1">The sequence shown here is derived from an EMBL/GenBank/DDBJ whole genome shotgun (WGS) entry which is preliminary data.</text>
</comment>
<dbReference type="AlphaFoldDB" id="A0A0D7VY99"/>
<sequence>MKRFCFIACFFLIYKVSAQDIVNLSEYLITNVSINTQSELLSVIDDDNNQRYSIEAANNLRTKLSANYKFLGLGFGFSPHTSNRKSKFLEARVNVFLKQWILGANFSRIKGFYAQNDYLQNVQTDFPDLKSTRYTLSTSYNFNDKFSLKHLIQKNEWQRTSAGSFVPSFTISYNRIFDLVDNEKYKQHNYDFSILPTYHYTWCIDNNWFIAPSVTPKAGVRFSSNSKAKNTFFTRGFNFRLQFGITTERVAVGAIFNFESNNINYKSVRRTINDRNHGQLYFAYRFDAPKFLERTVEGIERKLGI</sequence>
<protein>
    <submittedName>
        <fullName evidence="1">Uncharacterized protein</fullName>
    </submittedName>
</protein>
<evidence type="ECO:0000313" key="1">
    <source>
        <dbReference type="EMBL" id="KJD31811.1"/>
    </source>
</evidence>